<feature type="domain" description="ABC transporter" evidence="1">
    <location>
        <begin position="2"/>
        <end position="224"/>
    </location>
</feature>
<dbReference type="PROSITE" id="PS50893">
    <property type="entry name" value="ABC_TRANSPORTER_2"/>
    <property type="match status" value="1"/>
</dbReference>
<dbReference type="KEGG" id="ahal:FTX54_015520"/>
<evidence type="ECO:0000313" key="3">
    <source>
        <dbReference type="EMBL" id="WWD79783.1"/>
    </source>
</evidence>
<sequence length="317" mass="36432">MLFFQQIEKYKNNTPVLPLCSFYVLPSEMVALHAGMDAQKQLLSYLTGEETTSPGAVYLNKHQLTSGSPLPEIGFFFLDFGHYERLTIKECLVFWKRLYQSSLSVEAAAGLLHLNTKQKTRIKDLTYSEQKRVQCCLILFQNPAAIVLEEWDQNLDIESKKIILALLMKWKKENKVLLMLTSNMETALTASDLVFRITETTVNTVNMEDSADGESAAEGNAFVFTKIPAKVNDKMILFDPPEIDYIESQDGKVLLFINNESFPCGFTLNELESKLQTYGFFRCHRSYIVNLQKVREVITWTMQESRLCRFPKIKWNS</sequence>
<proteinExistence type="predicted"/>
<dbReference type="InterPro" id="IPR027417">
    <property type="entry name" value="P-loop_NTPase"/>
</dbReference>
<dbReference type="PIRSF" id="PIRSF036612">
    <property type="entry name" value="ABC_ATP_LytTR"/>
    <property type="match status" value="1"/>
</dbReference>
<dbReference type="PANTHER" id="PTHR43038">
    <property type="entry name" value="ATP-BINDING CASSETTE, SUB-FAMILY H, MEMBER 1"/>
    <property type="match status" value="1"/>
</dbReference>
<dbReference type="GO" id="GO:0016887">
    <property type="term" value="F:ATP hydrolysis activity"/>
    <property type="evidence" value="ECO:0007669"/>
    <property type="project" value="InterPro"/>
</dbReference>
<dbReference type="OrthoDB" id="9809318at2"/>
<gene>
    <name evidence="3" type="ORF">FTX54_015520</name>
</gene>
<feature type="domain" description="HTH LytTR-type" evidence="2">
    <location>
        <begin position="227"/>
        <end position="300"/>
    </location>
</feature>
<dbReference type="InterPro" id="IPR003439">
    <property type="entry name" value="ABC_transporter-like_ATP-bd"/>
</dbReference>
<reference evidence="3 4" key="1">
    <citation type="submission" date="2024-01" db="EMBL/GenBank/DDBJ databases">
        <title>Complete Genome Sequence of Alkalicoccus halolimnae BZ-SZ-XJ29T, a Moderately Halophilic Bacterium Isolated from a Salt Lake.</title>
        <authorList>
            <person name="Zhao B."/>
        </authorList>
    </citation>
    <scope>NUCLEOTIDE SEQUENCE [LARGE SCALE GENOMIC DNA]</scope>
    <source>
        <strain evidence="3 4">BZ-SZ-XJ29</strain>
    </source>
</reference>
<evidence type="ECO:0000313" key="4">
    <source>
        <dbReference type="Proteomes" id="UP000321816"/>
    </source>
</evidence>
<dbReference type="PROSITE" id="PS50930">
    <property type="entry name" value="HTH_LYTTR"/>
    <property type="match status" value="1"/>
</dbReference>
<dbReference type="SUPFAM" id="SSF52540">
    <property type="entry name" value="P-loop containing nucleoside triphosphate hydrolases"/>
    <property type="match status" value="1"/>
</dbReference>
<keyword evidence="3" id="KW-0238">DNA-binding</keyword>
<dbReference type="GO" id="GO:0005524">
    <property type="term" value="F:ATP binding"/>
    <property type="evidence" value="ECO:0007669"/>
    <property type="project" value="InterPro"/>
</dbReference>
<dbReference type="EMBL" id="CP144914">
    <property type="protein sequence ID" value="WWD79783.1"/>
    <property type="molecule type" value="Genomic_DNA"/>
</dbReference>
<dbReference type="InterPro" id="IPR012046">
    <property type="entry name" value="LytTR_ABC"/>
</dbReference>
<evidence type="ECO:0000259" key="2">
    <source>
        <dbReference type="PROSITE" id="PS50930"/>
    </source>
</evidence>
<organism evidence="3 4">
    <name type="scientific">Alkalicoccus halolimnae</name>
    <dbReference type="NCBI Taxonomy" id="1667239"/>
    <lineage>
        <taxon>Bacteria</taxon>
        <taxon>Bacillati</taxon>
        <taxon>Bacillota</taxon>
        <taxon>Bacilli</taxon>
        <taxon>Bacillales</taxon>
        <taxon>Bacillaceae</taxon>
        <taxon>Alkalicoccus</taxon>
    </lineage>
</organism>
<dbReference type="Proteomes" id="UP000321816">
    <property type="component" value="Chromosome"/>
</dbReference>
<dbReference type="InterPro" id="IPR007492">
    <property type="entry name" value="LytTR_DNA-bd_dom"/>
</dbReference>
<dbReference type="Gene3D" id="3.40.50.300">
    <property type="entry name" value="P-loop containing nucleotide triphosphate hydrolases"/>
    <property type="match status" value="1"/>
</dbReference>
<dbReference type="Gene3D" id="2.40.50.1020">
    <property type="entry name" value="LytTr DNA-binding domain"/>
    <property type="match status" value="1"/>
</dbReference>
<dbReference type="Pfam" id="PF04397">
    <property type="entry name" value="LytTR"/>
    <property type="match status" value="1"/>
</dbReference>
<dbReference type="GO" id="GO:0003677">
    <property type="term" value="F:DNA binding"/>
    <property type="evidence" value="ECO:0007669"/>
    <property type="project" value="UniProtKB-KW"/>
</dbReference>
<protein>
    <submittedName>
        <fullName evidence="3">LytTR family transcriptional regulator DNA-binding domain-containing protein</fullName>
    </submittedName>
</protein>
<dbReference type="RefSeq" id="WP_147802752.1">
    <property type="nucleotide sequence ID" value="NZ_CP144914.1"/>
</dbReference>
<dbReference type="AlphaFoldDB" id="A0A5C7FBX0"/>
<evidence type="ECO:0000259" key="1">
    <source>
        <dbReference type="PROSITE" id="PS50893"/>
    </source>
</evidence>
<keyword evidence="4" id="KW-1185">Reference proteome</keyword>
<dbReference type="PANTHER" id="PTHR43038:SF3">
    <property type="entry name" value="ABC TRANSPORTER G FAMILY MEMBER 20 ISOFORM X1"/>
    <property type="match status" value="1"/>
</dbReference>
<dbReference type="SMART" id="SM00850">
    <property type="entry name" value="LytTR"/>
    <property type="match status" value="1"/>
</dbReference>
<name>A0A5C7FBX0_9BACI</name>
<accession>A0A5C7FBX0</accession>